<dbReference type="Gene3D" id="3.40.50.620">
    <property type="entry name" value="HUPs"/>
    <property type="match status" value="1"/>
</dbReference>
<protein>
    <submittedName>
        <fullName evidence="3">Universal stress protein</fullName>
    </submittedName>
</protein>
<keyword evidence="4" id="KW-1185">Reference proteome</keyword>
<evidence type="ECO:0000256" key="1">
    <source>
        <dbReference type="ARBA" id="ARBA00008791"/>
    </source>
</evidence>
<reference evidence="3 4" key="1">
    <citation type="submission" date="2018-07" db="EMBL/GenBank/DDBJ databases">
        <title>Genome sequences of Haloplanus sp. CBA1113.</title>
        <authorList>
            <person name="Kim Y.B."/>
            <person name="Roh S.W."/>
        </authorList>
    </citation>
    <scope>NUCLEOTIDE SEQUENCE [LARGE SCALE GENOMIC DNA]</scope>
    <source>
        <strain evidence="3 4">CBA1113</strain>
    </source>
</reference>
<dbReference type="OrthoDB" id="105697at2157"/>
<dbReference type="InterPro" id="IPR006016">
    <property type="entry name" value="UspA"/>
</dbReference>
<sequence>MYRNILLATDGSVASKNATSHAIGLADLHDAMLHVLFVVDSDVYSAYSGDEYVDEREGPEHGLEEVGEEALAAVRKRAADRGVEVLEELRHGRPHEEIVEYADEEGVDLIVLGTRRHPEEYRSLLGSVTDRVVRLADEPVTVVKTEVE</sequence>
<dbReference type="PANTHER" id="PTHR46268:SF6">
    <property type="entry name" value="UNIVERSAL STRESS PROTEIN UP12"/>
    <property type="match status" value="1"/>
</dbReference>
<evidence type="ECO:0000313" key="4">
    <source>
        <dbReference type="Proteomes" id="UP000253273"/>
    </source>
</evidence>
<proteinExistence type="inferred from homology"/>
<evidence type="ECO:0000313" key="3">
    <source>
        <dbReference type="EMBL" id="AXG07808.1"/>
    </source>
</evidence>
<dbReference type="Pfam" id="PF00582">
    <property type="entry name" value="Usp"/>
    <property type="match status" value="1"/>
</dbReference>
<dbReference type="PRINTS" id="PR01438">
    <property type="entry name" value="UNVRSLSTRESS"/>
</dbReference>
<dbReference type="InterPro" id="IPR014729">
    <property type="entry name" value="Rossmann-like_a/b/a_fold"/>
</dbReference>
<dbReference type="CDD" id="cd00293">
    <property type="entry name" value="USP-like"/>
    <property type="match status" value="1"/>
</dbReference>
<feature type="domain" description="UspA" evidence="2">
    <location>
        <begin position="1"/>
        <end position="144"/>
    </location>
</feature>
<organism evidence="3 4">
    <name type="scientific">Haloplanus rubicundus</name>
    <dbReference type="NCBI Taxonomy" id="1547898"/>
    <lineage>
        <taxon>Archaea</taxon>
        <taxon>Methanobacteriati</taxon>
        <taxon>Methanobacteriota</taxon>
        <taxon>Stenosarchaea group</taxon>
        <taxon>Halobacteria</taxon>
        <taxon>Halobacteriales</taxon>
        <taxon>Haloferacaceae</taxon>
        <taxon>Haloplanus</taxon>
    </lineage>
</organism>
<comment type="similarity">
    <text evidence="1">Belongs to the universal stress protein A family.</text>
</comment>
<dbReference type="KEGG" id="haj:DU500_16000"/>
<dbReference type="Proteomes" id="UP000253273">
    <property type="component" value="Chromosome"/>
</dbReference>
<dbReference type="RefSeq" id="WP_114586929.1">
    <property type="nucleotide sequence ID" value="NZ_CP031150.1"/>
</dbReference>
<evidence type="ECO:0000259" key="2">
    <source>
        <dbReference type="Pfam" id="PF00582"/>
    </source>
</evidence>
<dbReference type="AlphaFoldDB" id="A0A345E6I6"/>
<dbReference type="EMBL" id="CP031150">
    <property type="protein sequence ID" value="AXG07808.1"/>
    <property type="molecule type" value="Genomic_DNA"/>
</dbReference>
<accession>A0A345E6I6</accession>
<dbReference type="GeneID" id="37284919"/>
<dbReference type="InterPro" id="IPR006015">
    <property type="entry name" value="Universal_stress_UspA"/>
</dbReference>
<dbReference type="SUPFAM" id="SSF52402">
    <property type="entry name" value="Adenine nucleotide alpha hydrolases-like"/>
    <property type="match status" value="1"/>
</dbReference>
<gene>
    <name evidence="3" type="ORF">DU500_16000</name>
</gene>
<name>A0A345E6I6_9EURY</name>
<dbReference type="PANTHER" id="PTHR46268">
    <property type="entry name" value="STRESS RESPONSE PROTEIN NHAX"/>
    <property type="match status" value="1"/>
</dbReference>